<dbReference type="RefSeq" id="WP_157708068.1">
    <property type="nucleotide sequence ID" value="NZ_CP034348.1"/>
</dbReference>
<dbReference type="Gene3D" id="1.10.540.10">
    <property type="entry name" value="Acyl-CoA dehydrogenase/oxidase, N-terminal domain"/>
    <property type="match status" value="1"/>
</dbReference>
<dbReference type="PANTHER" id="PTHR43884">
    <property type="entry name" value="ACYL-COA DEHYDROGENASE"/>
    <property type="match status" value="1"/>
</dbReference>
<evidence type="ECO:0000313" key="11">
    <source>
        <dbReference type="Proteomes" id="UP000428330"/>
    </source>
</evidence>
<dbReference type="GO" id="GO:0050660">
    <property type="term" value="F:flavin adenine dinucleotide binding"/>
    <property type="evidence" value="ECO:0007669"/>
    <property type="project" value="InterPro"/>
</dbReference>
<dbReference type="SUPFAM" id="SSF47203">
    <property type="entry name" value="Acyl-CoA dehydrogenase C-terminal domain-like"/>
    <property type="match status" value="1"/>
</dbReference>
<dbReference type="FunFam" id="1.20.140.10:FF:000001">
    <property type="entry name" value="Acyl-CoA dehydrogenase"/>
    <property type="match status" value="1"/>
</dbReference>
<dbReference type="InterPro" id="IPR006089">
    <property type="entry name" value="Acyl-CoA_DH_CS"/>
</dbReference>
<dbReference type="PROSITE" id="PS00073">
    <property type="entry name" value="ACYL_COA_DH_2"/>
    <property type="match status" value="1"/>
</dbReference>
<dbReference type="SUPFAM" id="SSF56645">
    <property type="entry name" value="Acyl-CoA dehydrogenase NM domain-like"/>
    <property type="match status" value="1"/>
</dbReference>
<feature type="domain" description="Acyl-CoA dehydrogenase/oxidase N-terminal" evidence="9">
    <location>
        <begin position="179"/>
        <end position="290"/>
    </location>
</feature>
<comment type="similarity">
    <text evidence="2 6">Belongs to the acyl-CoA dehydrogenase family.</text>
</comment>
<dbReference type="Gene3D" id="2.40.110.10">
    <property type="entry name" value="Butyryl-CoA Dehydrogenase, subunit A, domain 2"/>
    <property type="match status" value="1"/>
</dbReference>
<dbReference type="AlphaFoldDB" id="A0A6I6IVE5"/>
<accession>A0A6I6IVE5</accession>
<dbReference type="KEGG" id="rom:EI983_14390"/>
<keyword evidence="3 6" id="KW-0285">Flavoprotein</keyword>
<dbReference type="InterPro" id="IPR037069">
    <property type="entry name" value="AcylCoA_DH/ox_N_sf"/>
</dbReference>
<comment type="cofactor">
    <cofactor evidence="1 6">
        <name>FAD</name>
        <dbReference type="ChEBI" id="CHEBI:57692"/>
    </cofactor>
</comment>
<evidence type="ECO:0000313" key="10">
    <source>
        <dbReference type="EMBL" id="QGX99386.1"/>
    </source>
</evidence>
<dbReference type="EMBL" id="CP034348">
    <property type="protein sequence ID" value="QGX99386.1"/>
    <property type="molecule type" value="Genomic_DNA"/>
</dbReference>
<keyword evidence="11" id="KW-1185">Reference proteome</keyword>
<evidence type="ECO:0000256" key="4">
    <source>
        <dbReference type="ARBA" id="ARBA00022827"/>
    </source>
</evidence>
<protein>
    <submittedName>
        <fullName evidence="10">Acyl-CoA dehydrogenase</fullName>
    </submittedName>
</protein>
<evidence type="ECO:0000259" key="8">
    <source>
        <dbReference type="Pfam" id="PF02770"/>
    </source>
</evidence>
<dbReference type="InterPro" id="IPR013786">
    <property type="entry name" value="AcylCoA_DH/ox_N"/>
</dbReference>
<evidence type="ECO:0000256" key="3">
    <source>
        <dbReference type="ARBA" id="ARBA00022630"/>
    </source>
</evidence>
<feature type="domain" description="Acyl-CoA oxidase/dehydrogenase middle" evidence="8">
    <location>
        <begin position="296"/>
        <end position="398"/>
    </location>
</feature>
<evidence type="ECO:0000259" key="9">
    <source>
        <dbReference type="Pfam" id="PF02771"/>
    </source>
</evidence>
<dbReference type="OrthoDB" id="9775090at2"/>
<reference evidence="11" key="1">
    <citation type="submission" date="2018-12" db="EMBL/GenBank/DDBJ databases">
        <title>Complete genome sequence of Roseovarius sp. MME-070.</title>
        <authorList>
            <person name="Nam Y.-D."/>
            <person name="Kang J."/>
            <person name="Chung W.-H."/>
            <person name="Park Y.S."/>
        </authorList>
    </citation>
    <scope>NUCLEOTIDE SEQUENCE [LARGE SCALE GENOMIC DNA]</scope>
    <source>
        <strain evidence="11">MME-070</strain>
    </source>
</reference>
<evidence type="ECO:0000256" key="5">
    <source>
        <dbReference type="ARBA" id="ARBA00023002"/>
    </source>
</evidence>
<feature type="domain" description="Acyl-CoA dehydrogenase/oxidase C-terminal" evidence="7">
    <location>
        <begin position="412"/>
        <end position="561"/>
    </location>
</feature>
<keyword evidence="5 6" id="KW-0560">Oxidoreductase</keyword>
<dbReference type="InterPro" id="IPR009075">
    <property type="entry name" value="AcylCo_DH/oxidase_C"/>
</dbReference>
<sequence>MAHDGQDAAMANTVILDDLLSLTGAAIAPVESVLEAAKASVGQMVTVDGRVSGGAIEAHQTAAHGLAWLATYVESLRQMQAWAERLKADGKFGEVEELIHQIAFGEYLHQIAGGIPMNQGEILRLADMGLGWDALSGFQCHEVQTLMSSGNTQAARSRLVELMQERSAEITVGASGLDEELEMIREQFRRYAVEKVEPVAHDWHLKDELIPMEVIEELAEMGVFGLTIPEEFGGFGLSKASMVVVSEELSRGYIGVGSLGTRSEIAAELILCGGTDEQKANWLPKLASAEILPTAVFTEPNTGSDLGSLRTRAVKEENGDYRITGNKTWITHAARTHVMTLLARTDPDSKDHRGLSMFLAEKTPGTDEAPFPTEGMSGGEIEVLGYRGMKEYELGFDNFHVKGENLLGGEEGKGFKQLMETFESARIQTAARAIGVAQSALDVAMQYAVDRKQFGKSLIEFPRVSGKLAMMAVEIMIARQLTYFSAWEKDHGHRCDLEAGMAKLLGARVAWAAADNGLQIHGGNGFAMEYKISRILCDARILNIFEGAAEIQAQVIARRLLG</sequence>
<dbReference type="InterPro" id="IPR036250">
    <property type="entry name" value="AcylCo_DH-like_C"/>
</dbReference>
<dbReference type="Gene3D" id="1.20.140.10">
    <property type="entry name" value="Butyryl-CoA Dehydrogenase, subunit A, domain 3"/>
    <property type="match status" value="1"/>
</dbReference>
<name>A0A6I6IVE5_9RHOB</name>
<dbReference type="Pfam" id="PF02771">
    <property type="entry name" value="Acyl-CoA_dh_N"/>
    <property type="match status" value="1"/>
</dbReference>
<dbReference type="Pfam" id="PF00441">
    <property type="entry name" value="Acyl-CoA_dh_1"/>
    <property type="match status" value="1"/>
</dbReference>
<keyword evidence="4 6" id="KW-0274">FAD</keyword>
<dbReference type="FunFam" id="1.10.540.10:FF:000026">
    <property type="entry name" value="Acyl-CoA dehydrogenase medium chain"/>
    <property type="match status" value="1"/>
</dbReference>
<gene>
    <name evidence="10" type="ORF">EI983_14390</name>
</gene>
<evidence type="ECO:0000256" key="1">
    <source>
        <dbReference type="ARBA" id="ARBA00001974"/>
    </source>
</evidence>
<organism evidence="10 11">
    <name type="scientific">Roseovarius faecimaris</name>
    <dbReference type="NCBI Taxonomy" id="2494550"/>
    <lineage>
        <taxon>Bacteria</taxon>
        <taxon>Pseudomonadati</taxon>
        <taxon>Pseudomonadota</taxon>
        <taxon>Alphaproteobacteria</taxon>
        <taxon>Rhodobacterales</taxon>
        <taxon>Roseobacteraceae</taxon>
        <taxon>Roseovarius</taxon>
    </lineage>
</organism>
<dbReference type="PANTHER" id="PTHR43884:SF25">
    <property type="entry name" value="ACYL-COA DEHYDROGENASE YDBM-RELATED"/>
    <property type="match status" value="1"/>
</dbReference>
<proteinExistence type="inferred from homology"/>
<dbReference type="FunFam" id="2.40.110.10:FF:000015">
    <property type="entry name" value="Acyl-CoA dehydrogenase"/>
    <property type="match status" value="1"/>
</dbReference>
<evidence type="ECO:0000256" key="6">
    <source>
        <dbReference type="RuleBase" id="RU362125"/>
    </source>
</evidence>
<dbReference type="InterPro" id="IPR009100">
    <property type="entry name" value="AcylCoA_DH/oxidase_NM_dom_sf"/>
</dbReference>
<dbReference type="GO" id="GO:0003995">
    <property type="term" value="F:acyl-CoA dehydrogenase activity"/>
    <property type="evidence" value="ECO:0007669"/>
    <property type="project" value="InterPro"/>
</dbReference>
<evidence type="ECO:0000256" key="2">
    <source>
        <dbReference type="ARBA" id="ARBA00009347"/>
    </source>
</evidence>
<dbReference type="InterPro" id="IPR046373">
    <property type="entry name" value="Acyl-CoA_Oxase/DH_mid-dom_sf"/>
</dbReference>
<evidence type="ECO:0000259" key="7">
    <source>
        <dbReference type="Pfam" id="PF00441"/>
    </source>
</evidence>
<dbReference type="Pfam" id="PF02770">
    <property type="entry name" value="Acyl-CoA_dh_M"/>
    <property type="match status" value="1"/>
</dbReference>
<dbReference type="InterPro" id="IPR006091">
    <property type="entry name" value="Acyl-CoA_Oxase/DH_mid-dom"/>
</dbReference>
<dbReference type="Proteomes" id="UP000428330">
    <property type="component" value="Chromosome"/>
</dbReference>